<sequence length="281" mass="31819">MGTNLSSWGIILSILLLLMCAQEMEGRSLRYDHQQLQQPTSSALDCHHSASHNEHMDLSMNIFFRVDDLKAGKTMPIWFSSVDKTSASPLLSREEADSVPFSSKQLPYLLDLFSFPKDSPQAEAMEYTLRQCEHEPMKGETKSCPTSLESMLDFARSVFGSHVHYKVLTTIFEKGALIPAQNYTISQEPQAIHAQKILGCHKMPYPYAVFYCHSQESDNRLYEVSLVGENGSKVKAPVMCHMDTSHWDPDHIAFRLIKVQPGRSPVCHFFPVNDLTWLPVP</sequence>
<evidence type="ECO:0000259" key="2">
    <source>
        <dbReference type="PROSITE" id="PS51277"/>
    </source>
</evidence>
<reference evidence="3 4" key="1">
    <citation type="journal article" date="2021" name="Commun. Biol.">
        <title>The genome of Shorea leprosula (Dipterocarpaceae) highlights the ecological relevance of drought in aseasonal tropical rainforests.</title>
        <authorList>
            <person name="Ng K.K.S."/>
            <person name="Kobayashi M.J."/>
            <person name="Fawcett J.A."/>
            <person name="Hatakeyama M."/>
            <person name="Paape T."/>
            <person name="Ng C.H."/>
            <person name="Ang C.C."/>
            <person name="Tnah L.H."/>
            <person name="Lee C.T."/>
            <person name="Nishiyama T."/>
            <person name="Sese J."/>
            <person name="O'Brien M.J."/>
            <person name="Copetti D."/>
            <person name="Mohd Noor M.I."/>
            <person name="Ong R.C."/>
            <person name="Putra M."/>
            <person name="Sireger I.Z."/>
            <person name="Indrioko S."/>
            <person name="Kosugi Y."/>
            <person name="Izuno A."/>
            <person name="Isagi Y."/>
            <person name="Lee S.L."/>
            <person name="Shimizu K.K."/>
        </authorList>
    </citation>
    <scope>NUCLEOTIDE SEQUENCE [LARGE SCALE GENOMIC DNA]</scope>
    <source>
        <strain evidence="3">214</strain>
    </source>
</reference>
<protein>
    <recommendedName>
        <fullName evidence="2">BURP domain-containing protein</fullName>
    </recommendedName>
</protein>
<keyword evidence="1" id="KW-0732">Signal</keyword>
<evidence type="ECO:0000313" key="4">
    <source>
        <dbReference type="Proteomes" id="UP001054252"/>
    </source>
</evidence>
<feature type="domain" description="BURP" evidence="2">
    <location>
        <begin position="63"/>
        <end position="280"/>
    </location>
</feature>
<feature type="chain" id="PRO_5043360716" description="BURP domain-containing protein" evidence="1">
    <location>
        <begin position="27"/>
        <end position="281"/>
    </location>
</feature>
<dbReference type="InterPro" id="IPR044816">
    <property type="entry name" value="BURP"/>
</dbReference>
<name>A0AAV5KIA1_9ROSI</name>
<proteinExistence type="predicted"/>
<dbReference type="PANTHER" id="PTHR31236:SF41">
    <property type="entry name" value="BURP DOMAIN PROTEIN USPL1"/>
    <property type="match status" value="1"/>
</dbReference>
<accession>A0AAV5KIA1</accession>
<keyword evidence="4" id="KW-1185">Reference proteome</keyword>
<dbReference type="SMART" id="SM01045">
    <property type="entry name" value="BURP"/>
    <property type="match status" value="1"/>
</dbReference>
<dbReference type="Proteomes" id="UP001054252">
    <property type="component" value="Unassembled WGS sequence"/>
</dbReference>
<evidence type="ECO:0000313" key="3">
    <source>
        <dbReference type="EMBL" id="GKV24260.1"/>
    </source>
</evidence>
<dbReference type="InterPro" id="IPR004873">
    <property type="entry name" value="BURP_dom"/>
</dbReference>
<dbReference type="EMBL" id="BPVZ01000065">
    <property type="protein sequence ID" value="GKV24260.1"/>
    <property type="molecule type" value="Genomic_DNA"/>
</dbReference>
<dbReference type="AlphaFoldDB" id="A0AAV5KIA1"/>
<comment type="caution">
    <text evidence="3">The sequence shown here is derived from an EMBL/GenBank/DDBJ whole genome shotgun (WGS) entry which is preliminary data.</text>
</comment>
<dbReference type="PANTHER" id="PTHR31236">
    <property type="entry name" value="BURP DOMAIN PROTEIN USPL1-LIKE"/>
    <property type="match status" value="1"/>
</dbReference>
<dbReference type="PROSITE" id="PS51277">
    <property type="entry name" value="BURP"/>
    <property type="match status" value="1"/>
</dbReference>
<feature type="signal peptide" evidence="1">
    <location>
        <begin position="1"/>
        <end position="26"/>
    </location>
</feature>
<dbReference type="Pfam" id="PF03181">
    <property type="entry name" value="BURP"/>
    <property type="match status" value="1"/>
</dbReference>
<organism evidence="3 4">
    <name type="scientific">Rubroshorea leprosula</name>
    <dbReference type="NCBI Taxonomy" id="152421"/>
    <lineage>
        <taxon>Eukaryota</taxon>
        <taxon>Viridiplantae</taxon>
        <taxon>Streptophyta</taxon>
        <taxon>Embryophyta</taxon>
        <taxon>Tracheophyta</taxon>
        <taxon>Spermatophyta</taxon>
        <taxon>Magnoliopsida</taxon>
        <taxon>eudicotyledons</taxon>
        <taxon>Gunneridae</taxon>
        <taxon>Pentapetalae</taxon>
        <taxon>rosids</taxon>
        <taxon>malvids</taxon>
        <taxon>Malvales</taxon>
        <taxon>Dipterocarpaceae</taxon>
        <taxon>Rubroshorea</taxon>
    </lineage>
</organism>
<gene>
    <name evidence="3" type="ORF">SLEP1_g33892</name>
</gene>
<evidence type="ECO:0000256" key="1">
    <source>
        <dbReference type="SAM" id="SignalP"/>
    </source>
</evidence>